<dbReference type="Gene3D" id="3.80.10.10">
    <property type="entry name" value="Ribonuclease Inhibitor"/>
    <property type="match status" value="1"/>
</dbReference>
<dbReference type="InterPro" id="IPR053139">
    <property type="entry name" value="Surface_bspA-like"/>
</dbReference>
<dbReference type="InParanoid" id="F5YG13"/>
<accession>F5YG13</accession>
<dbReference type="Pfam" id="PF13306">
    <property type="entry name" value="LRR_5"/>
    <property type="match status" value="1"/>
</dbReference>
<dbReference type="PANTHER" id="PTHR45661">
    <property type="entry name" value="SURFACE ANTIGEN"/>
    <property type="match status" value="1"/>
</dbReference>
<dbReference type="AlphaFoldDB" id="F5YG13"/>
<dbReference type="InterPro" id="IPR026906">
    <property type="entry name" value="LRR_5"/>
</dbReference>
<dbReference type="PANTHER" id="PTHR45661:SF3">
    <property type="entry name" value="IG-LIKE DOMAIN-CONTAINING PROTEIN"/>
    <property type="match status" value="1"/>
</dbReference>
<protein>
    <submittedName>
        <fullName evidence="1">Tetratricopeptide repeat protein</fullName>
    </submittedName>
</protein>
<gene>
    <name evidence="1" type="ordered locus">TREAZ_1293</name>
</gene>
<dbReference type="Proteomes" id="UP000009222">
    <property type="component" value="Chromosome"/>
</dbReference>
<proteinExistence type="predicted"/>
<reference evidence="2" key="1">
    <citation type="submission" date="2009-12" db="EMBL/GenBank/DDBJ databases">
        <title>Complete sequence of Treponema azotonutricium strain ZAS-9.</title>
        <authorList>
            <person name="Tetu S.G."/>
            <person name="Matson E."/>
            <person name="Ren Q."/>
            <person name="Seshadri R."/>
            <person name="Elbourne L."/>
            <person name="Hassan K.A."/>
            <person name="Durkin A."/>
            <person name="Radune D."/>
            <person name="Mohamoud Y."/>
            <person name="Shay R."/>
            <person name="Jin S."/>
            <person name="Zhang X."/>
            <person name="Lucey K."/>
            <person name="Ballor N.R."/>
            <person name="Ottesen E."/>
            <person name="Rosenthal R."/>
            <person name="Allen A."/>
            <person name="Leadbetter J.R."/>
            <person name="Paulsen I.T."/>
        </authorList>
    </citation>
    <scope>NUCLEOTIDE SEQUENCE [LARGE SCALE GENOMIC DNA]</scope>
    <source>
        <strain evidence="2">ATCC BAA-888 / DSM 13862 / ZAS-9</strain>
    </source>
</reference>
<reference evidence="1 2" key="2">
    <citation type="journal article" date="2011" name="ISME J.">
        <title>RNA-seq reveals cooperative metabolic interactions between two termite-gut spirochete species in co-culture.</title>
        <authorList>
            <person name="Rosenthal A.Z."/>
            <person name="Matson E.G."/>
            <person name="Eldar A."/>
            <person name="Leadbetter J.R."/>
        </authorList>
    </citation>
    <scope>NUCLEOTIDE SEQUENCE [LARGE SCALE GENOMIC DNA]</scope>
    <source>
        <strain evidence="2">ATCC BAA-888 / DSM 13862 / ZAS-9</strain>
    </source>
</reference>
<sequence>MPCAIADRPEMPKINSEGQYMAKKRLLAAAFFILSLPLFAQSGLKITVEEKDGALTIISSQGSVKELVIPGAINDMPVTAIGEGAFTRRGLASVVIPDSVAEIGAQAFSFNELSTLVIGNNVTTIGQKAFFSNRLEAVTIGNGVTAIGMGAFASNNLAEIAIPESVTDIGAYAFFYNKLRTLRIPDGVASLGEGAFSTNMLHTLVIGGAVAKVGDGAFYNNRLTSITIPASITEMGKKVFESRITRKSSQPVVDYVDDKGAVLYTTANNFDTYYSSTGNKSGKYTFTREEGWKLEEPASSP</sequence>
<name>F5YG13_LEAAZ</name>
<evidence type="ECO:0000313" key="2">
    <source>
        <dbReference type="Proteomes" id="UP000009222"/>
    </source>
</evidence>
<keyword evidence="2" id="KW-1185">Reference proteome</keyword>
<dbReference type="HOGENOM" id="CLU_1019202_0_0_12"/>
<dbReference type="KEGG" id="taz:TREAZ_1293"/>
<evidence type="ECO:0000313" key="1">
    <source>
        <dbReference type="EMBL" id="AEF81924.1"/>
    </source>
</evidence>
<organism evidence="1 2">
    <name type="scientific">Leadbettera azotonutricia (strain ATCC BAA-888 / DSM 13862 / ZAS-9)</name>
    <name type="common">Treponema azotonutricium</name>
    <dbReference type="NCBI Taxonomy" id="545695"/>
    <lineage>
        <taxon>Bacteria</taxon>
        <taxon>Pseudomonadati</taxon>
        <taxon>Spirochaetota</taxon>
        <taxon>Spirochaetia</taxon>
        <taxon>Spirochaetales</taxon>
        <taxon>Breznakiellaceae</taxon>
        <taxon>Leadbettera</taxon>
    </lineage>
</organism>
<dbReference type="InterPro" id="IPR032675">
    <property type="entry name" value="LRR_dom_sf"/>
</dbReference>
<dbReference type="EMBL" id="CP001841">
    <property type="protein sequence ID" value="AEF81924.1"/>
    <property type="molecule type" value="Genomic_DNA"/>
</dbReference>
<dbReference type="eggNOG" id="COG4886">
    <property type="taxonomic scope" value="Bacteria"/>
</dbReference>
<dbReference type="STRING" id="545695.TREAZ_1293"/>